<dbReference type="eggNOG" id="KOG1794">
    <property type="taxonomic scope" value="Eukaryota"/>
</dbReference>
<dbReference type="FunCoup" id="A0A1S2ZS87">
    <property type="interactions" value="1651"/>
</dbReference>
<comment type="similarity">
    <text evidence="1">Belongs to the eukaryotic-type N-acetylglucosamine kinase family.</text>
</comment>
<dbReference type="InterPro" id="IPR002731">
    <property type="entry name" value="ATPase_BadF"/>
</dbReference>
<dbReference type="InterPro" id="IPR043129">
    <property type="entry name" value="ATPase_NBD"/>
</dbReference>
<dbReference type="CDD" id="cd24078">
    <property type="entry name" value="ASKHA_NBD_NAGK_meta"/>
    <property type="match status" value="1"/>
</dbReference>
<evidence type="ECO:0000313" key="6">
    <source>
        <dbReference type="Proteomes" id="UP001652624"/>
    </source>
</evidence>
<dbReference type="Proteomes" id="UP001652624">
    <property type="component" value="Chromosome 3"/>
</dbReference>
<evidence type="ECO:0000256" key="1">
    <source>
        <dbReference type="ARBA" id="ARBA00006198"/>
    </source>
</evidence>
<protein>
    <recommendedName>
        <fullName evidence="3">N-acetyl-D-glucosamine kinase</fullName>
        <ecNumber evidence="2">2.7.1.59</ecNumber>
    </recommendedName>
    <alternativeName>
        <fullName evidence="4">GlcNAc kinase</fullName>
    </alternativeName>
</protein>
<dbReference type="GeneID" id="103114051"/>
<keyword evidence="6" id="KW-1185">Reference proteome</keyword>
<dbReference type="RefSeq" id="XP_007523734.1">
    <property type="nucleotide sequence ID" value="XM_007523672.3"/>
</dbReference>
<dbReference type="PANTHER" id="PTHR12862:SF0">
    <property type="entry name" value="N-ACETYL-D-GLUCOSAMINE KINASE"/>
    <property type="match status" value="1"/>
</dbReference>
<dbReference type="Gene3D" id="3.30.420.40">
    <property type="match status" value="1"/>
</dbReference>
<dbReference type="InterPro" id="IPR039758">
    <property type="entry name" value="NAGK-like"/>
</dbReference>
<evidence type="ECO:0000313" key="7">
    <source>
        <dbReference type="RefSeq" id="XP_007523734.1"/>
    </source>
</evidence>
<keyword evidence="7" id="KW-0808">Transferase</keyword>
<accession>A0A1S2ZS87</accession>
<feature type="domain" description="ATPase BadF/BadG/BcrA/BcrD type" evidence="5">
    <location>
        <begin position="7"/>
        <end position="278"/>
    </location>
</feature>
<dbReference type="STRING" id="9365.ENSEEUP00000014483"/>
<evidence type="ECO:0000256" key="4">
    <source>
        <dbReference type="ARBA" id="ARBA00031123"/>
    </source>
</evidence>
<gene>
    <name evidence="7" type="primary">NAGK</name>
</gene>
<dbReference type="GO" id="GO:0045127">
    <property type="term" value="F:N-acetylglucosamine kinase activity"/>
    <property type="evidence" value="ECO:0007669"/>
    <property type="project" value="UniProtKB-EC"/>
</dbReference>
<dbReference type="PANTHER" id="PTHR12862">
    <property type="entry name" value="BADF TYPE ATPASE DOMAIN-CONTAINING PROTEIN"/>
    <property type="match status" value="1"/>
</dbReference>
<dbReference type="InParanoid" id="A0A1S2ZS87"/>
<dbReference type="CTD" id="55577"/>
<name>A0A1S2ZS87_ERIEU</name>
<dbReference type="Pfam" id="PF01869">
    <property type="entry name" value="BcrAD_BadFG"/>
    <property type="match status" value="1"/>
</dbReference>
<keyword evidence="7" id="KW-0418">Kinase</keyword>
<organism evidence="6 7">
    <name type="scientific">Erinaceus europaeus</name>
    <name type="common">Western European hedgehog</name>
    <dbReference type="NCBI Taxonomy" id="9365"/>
    <lineage>
        <taxon>Eukaryota</taxon>
        <taxon>Metazoa</taxon>
        <taxon>Chordata</taxon>
        <taxon>Craniata</taxon>
        <taxon>Vertebrata</taxon>
        <taxon>Euteleostomi</taxon>
        <taxon>Mammalia</taxon>
        <taxon>Eutheria</taxon>
        <taxon>Laurasiatheria</taxon>
        <taxon>Eulipotyphla</taxon>
        <taxon>Erinaceidae</taxon>
        <taxon>Erinaceinae</taxon>
        <taxon>Erinaceus</taxon>
    </lineage>
</organism>
<dbReference type="EC" id="2.7.1.59" evidence="2"/>
<evidence type="ECO:0000259" key="5">
    <source>
        <dbReference type="Pfam" id="PF01869"/>
    </source>
</evidence>
<evidence type="ECO:0000256" key="2">
    <source>
        <dbReference type="ARBA" id="ARBA00012122"/>
    </source>
</evidence>
<evidence type="ECO:0000256" key="3">
    <source>
        <dbReference type="ARBA" id="ARBA00014974"/>
    </source>
</evidence>
<dbReference type="AlphaFoldDB" id="A0A1S2ZS87"/>
<proteinExistence type="inferred from homology"/>
<sequence length="344" mass="37201">MAALYGGVEGGGTQSKTLLLSEDGQILAEAEGLSTNHWLVGTDKCVERINEMVNTAKQKAGVDPLVPLRSLGLSLSGGEQQDAIKNLTKLLRDRFPNLSESYFITTDAAGSMATATPHGGIVLIAGTGSNCRLVNPNRSERGCGGWGHMMGDEGSAYWIAHKAVKTVFDSIDNLEVAPHDIGYIKQAMFNYFQVSDRLGILTHLYRDFDKSRFAGFCKEVAEGALQGDALSRHIFTKAGEILGKHIMAVLPEIDPVLFQGDTGLPILCVGSVWKSWELLKDGFLLSLTKGRETQAPNSFSRFTLMKLHHSSALGAASLGARHAGYLLPMDYSLSAMAFYSHTFS</sequence>
<dbReference type="SUPFAM" id="SSF53067">
    <property type="entry name" value="Actin-like ATPase domain"/>
    <property type="match status" value="2"/>
</dbReference>
<reference evidence="7" key="1">
    <citation type="submission" date="2025-08" db="UniProtKB">
        <authorList>
            <consortium name="RefSeq"/>
        </authorList>
    </citation>
    <scope>IDENTIFICATION</scope>
</reference>
<dbReference type="OrthoDB" id="311172at2759"/>